<dbReference type="GO" id="GO:0016829">
    <property type="term" value="F:lyase activity"/>
    <property type="evidence" value="ECO:0007669"/>
    <property type="project" value="UniProtKB-KW"/>
</dbReference>
<dbReference type="Gene3D" id="3.90.226.10">
    <property type="entry name" value="2-enoyl-CoA Hydratase, Chain A, domain 1"/>
    <property type="match status" value="1"/>
</dbReference>
<dbReference type="EMBL" id="JACCJB010000008">
    <property type="protein sequence ID" value="KAF6224824.1"/>
    <property type="molecule type" value="Genomic_DNA"/>
</dbReference>
<evidence type="ECO:0000256" key="6">
    <source>
        <dbReference type="ARBA" id="ARBA00023239"/>
    </source>
</evidence>
<organism evidence="8 9">
    <name type="scientific">Letharia lupina</name>
    <dbReference type="NCBI Taxonomy" id="560253"/>
    <lineage>
        <taxon>Eukaryota</taxon>
        <taxon>Fungi</taxon>
        <taxon>Dikarya</taxon>
        <taxon>Ascomycota</taxon>
        <taxon>Pezizomycotina</taxon>
        <taxon>Lecanoromycetes</taxon>
        <taxon>OSLEUM clade</taxon>
        <taxon>Lecanoromycetidae</taxon>
        <taxon>Lecanorales</taxon>
        <taxon>Lecanorineae</taxon>
        <taxon>Parmeliaceae</taxon>
        <taxon>Letharia</taxon>
    </lineage>
</organism>
<dbReference type="InterPro" id="IPR001753">
    <property type="entry name" value="Enoyl-CoA_hydra/iso"/>
</dbReference>
<comment type="similarity">
    <text evidence="3">Belongs to the enoyl-CoA hydratase/isomerase family.</text>
</comment>
<keyword evidence="6" id="KW-0456">Lyase</keyword>
<evidence type="ECO:0000256" key="7">
    <source>
        <dbReference type="SAM" id="MobiDB-lite"/>
    </source>
</evidence>
<dbReference type="GO" id="GO:0005777">
    <property type="term" value="C:peroxisome"/>
    <property type="evidence" value="ECO:0007669"/>
    <property type="project" value="UniProtKB-SubCell"/>
</dbReference>
<comment type="caution">
    <text evidence="8">The sequence shown here is derived from an EMBL/GenBank/DDBJ whole genome shotgun (WGS) entry which is preliminary data.</text>
</comment>
<evidence type="ECO:0000256" key="1">
    <source>
        <dbReference type="ARBA" id="ARBA00004275"/>
    </source>
</evidence>
<keyword evidence="5" id="KW-0413">Isomerase</keyword>
<dbReference type="SUPFAM" id="SSF52096">
    <property type="entry name" value="ClpP/crotonase"/>
    <property type="match status" value="1"/>
</dbReference>
<keyword evidence="4" id="KW-0576">Peroxisome</keyword>
<dbReference type="AlphaFoldDB" id="A0A8H6FEE5"/>
<dbReference type="Pfam" id="PF00378">
    <property type="entry name" value="ECH_1"/>
    <property type="match status" value="1"/>
</dbReference>
<dbReference type="FunFam" id="3.90.226.10:FF:000074">
    <property type="entry name" value="Enoyl-CoA hydratase (AFU_orthologue AFUA_2G10650)"/>
    <property type="match status" value="1"/>
</dbReference>
<dbReference type="InterPro" id="IPR029045">
    <property type="entry name" value="ClpP/crotonase-like_dom_sf"/>
</dbReference>
<dbReference type="Proteomes" id="UP000593566">
    <property type="component" value="Unassembled WGS sequence"/>
</dbReference>
<dbReference type="GeneID" id="59338410"/>
<evidence type="ECO:0000313" key="9">
    <source>
        <dbReference type="Proteomes" id="UP000593566"/>
    </source>
</evidence>
<evidence type="ECO:0000256" key="5">
    <source>
        <dbReference type="ARBA" id="ARBA00023235"/>
    </source>
</evidence>
<protein>
    <recommendedName>
        <fullName evidence="10">Enoyl-CoA hydratase</fullName>
    </recommendedName>
</protein>
<evidence type="ECO:0000256" key="2">
    <source>
        <dbReference type="ARBA" id="ARBA00004924"/>
    </source>
</evidence>
<gene>
    <name evidence="8" type="ORF">HO133_010018</name>
</gene>
<dbReference type="GO" id="GO:0006635">
    <property type="term" value="P:fatty acid beta-oxidation"/>
    <property type="evidence" value="ECO:0007669"/>
    <property type="project" value="TreeGrafter"/>
</dbReference>
<evidence type="ECO:0000256" key="3">
    <source>
        <dbReference type="ARBA" id="ARBA00005254"/>
    </source>
</evidence>
<accession>A0A8H6FEE5</accession>
<proteinExistence type="inferred from homology"/>
<comment type="pathway">
    <text evidence="2">Siderophore biosynthesis.</text>
</comment>
<dbReference type="PANTHER" id="PTHR11941:SF158">
    <property type="entry name" value="ENOYL-COA HYDRATASE (AFU_ORTHOLOGUE AFUA_2G10650)"/>
    <property type="match status" value="1"/>
</dbReference>
<sequence>MHTPTFQTQPPSTAFTRLSYPAPNVLLVTLSRPRQLNCINGAGQQELHQVWVWMDAEPSLRIGIITGEGRAFCAGADLKEWDQIASSSGPRPNRRLNTSGFGGLSRRRGKKPIVAAVNGIAHGGGCEMIANCDIVLASPSAVFALPEVKRGVVAIAGALPRLARAIGRMRAMEMALTGRNVGAEEAKAWGLCNAICQKDGDGLAVEGGVVQLAVQWADEIGKYSPDSVIVSKEGVELGWEGIGVEEGSQRLIDGLWKRIEGGENMTEGIRAFVEKRNARWVDSKL</sequence>
<reference evidence="8 9" key="1">
    <citation type="journal article" date="2020" name="Genomics">
        <title>Complete, high-quality genomes from long-read metagenomic sequencing of two wolf lichen thalli reveals enigmatic genome architecture.</title>
        <authorList>
            <person name="McKenzie S.K."/>
            <person name="Walston R.F."/>
            <person name="Allen J.L."/>
        </authorList>
    </citation>
    <scope>NUCLEOTIDE SEQUENCE [LARGE SCALE GENOMIC DNA]</scope>
    <source>
        <strain evidence="8">WasteWater1</strain>
    </source>
</reference>
<feature type="region of interest" description="Disordered" evidence="7">
    <location>
        <begin position="85"/>
        <end position="106"/>
    </location>
</feature>
<keyword evidence="9" id="KW-1185">Reference proteome</keyword>
<dbReference type="PANTHER" id="PTHR11941">
    <property type="entry name" value="ENOYL-COA HYDRATASE-RELATED"/>
    <property type="match status" value="1"/>
</dbReference>
<dbReference type="RefSeq" id="XP_037153691.1">
    <property type="nucleotide sequence ID" value="XM_037300874.1"/>
</dbReference>
<dbReference type="GO" id="GO:0016853">
    <property type="term" value="F:isomerase activity"/>
    <property type="evidence" value="ECO:0007669"/>
    <property type="project" value="UniProtKB-KW"/>
</dbReference>
<evidence type="ECO:0000256" key="4">
    <source>
        <dbReference type="ARBA" id="ARBA00023140"/>
    </source>
</evidence>
<evidence type="ECO:0000313" key="8">
    <source>
        <dbReference type="EMBL" id="KAF6224824.1"/>
    </source>
</evidence>
<evidence type="ECO:0008006" key="10">
    <source>
        <dbReference type="Google" id="ProtNLM"/>
    </source>
</evidence>
<comment type="subcellular location">
    <subcellularLocation>
        <location evidence="1">Peroxisome</location>
    </subcellularLocation>
</comment>
<feature type="compositionally biased region" description="Polar residues" evidence="7">
    <location>
        <begin position="85"/>
        <end position="99"/>
    </location>
</feature>
<dbReference type="GO" id="GO:0005739">
    <property type="term" value="C:mitochondrion"/>
    <property type="evidence" value="ECO:0007669"/>
    <property type="project" value="TreeGrafter"/>
</dbReference>
<name>A0A8H6FEE5_9LECA</name>
<dbReference type="CDD" id="cd06558">
    <property type="entry name" value="crotonase-like"/>
    <property type="match status" value="1"/>
</dbReference>